<feature type="transmembrane region" description="Helical" evidence="6">
    <location>
        <begin position="119"/>
        <end position="142"/>
    </location>
</feature>
<feature type="transmembrane region" description="Helical" evidence="6">
    <location>
        <begin position="30"/>
        <end position="48"/>
    </location>
</feature>
<keyword evidence="3 6" id="KW-0812">Transmembrane</keyword>
<reference evidence="8 9" key="1">
    <citation type="submission" date="2021-06" db="EMBL/GenBank/DDBJ databases">
        <title>New haloarchaea isolates fom saline soil.</title>
        <authorList>
            <person name="Duran-Viseras A."/>
            <person name="Sanchez-Porro C.S."/>
            <person name="Ventosa A."/>
        </authorList>
    </citation>
    <scope>NUCLEOTIDE SEQUENCE [LARGE SCALE GENOMIC DNA]</scope>
    <source>
        <strain evidence="8 9">JCM 183640</strain>
    </source>
</reference>
<gene>
    <name evidence="8" type="ORF">KTS45_17440</name>
</gene>
<evidence type="ECO:0000259" key="7">
    <source>
        <dbReference type="Pfam" id="PF03458"/>
    </source>
</evidence>
<dbReference type="OrthoDB" id="116318at2157"/>
<dbReference type="RefSeq" id="WP_162318801.1">
    <property type="nucleotide sequence ID" value="NZ_JAHQXF010000003.1"/>
</dbReference>
<proteinExistence type="predicted"/>
<organism evidence="8 9">
    <name type="scientific">Haloarcula limicola</name>
    <dbReference type="NCBI Taxonomy" id="1429915"/>
    <lineage>
        <taxon>Archaea</taxon>
        <taxon>Methanobacteriati</taxon>
        <taxon>Methanobacteriota</taxon>
        <taxon>Stenosarchaea group</taxon>
        <taxon>Halobacteria</taxon>
        <taxon>Halobacteriales</taxon>
        <taxon>Haloarculaceae</taxon>
        <taxon>Haloarcula</taxon>
    </lineage>
</organism>
<sequence>MLDSSLFWVVNAVGLAAFALVGASKAIREGFDPFGVTVVGLVTAFGGGTTRDLLVLRVPLSLQTLTNIGFGMLGVILAVVLSVYLRDPDRHPFSLAADAIGLGAFATTGAIVATNVGVSPFGVIAIATINAVGGGAFADILLDRPPFILLEDFYASCALLGGCTYWVISMTAGGGLLAAGGCAGITVGTRLVAVRYEWELPNIREYTIDTTR</sequence>
<feature type="transmembrane region" description="Helical" evidence="6">
    <location>
        <begin position="174"/>
        <end position="194"/>
    </location>
</feature>
<comment type="subcellular location">
    <subcellularLocation>
        <location evidence="1">Cell membrane</location>
        <topology evidence="1">Multi-pass membrane protein</topology>
    </subcellularLocation>
</comment>
<feature type="domain" description="Glycine transporter" evidence="7">
    <location>
        <begin position="9"/>
        <end position="81"/>
    </location>
</feature>
<dbReference type="Proteomes" id="UP000766550">
    <property type="component" value="Unassembled WGS sequence"/>
</dbReference>
<dbReference type="PANTHER" id="PTHR30506:SF3">
    <property type="entry name" value="UPF0126 INNER MEMBRANE PROTEIN YADS-RELATED"/>
    <property type="match status" value="1"/>
</dbReference>
<dbReference type="EMBL" id="JAHQXF010000003">
    <property type="protein sequence ID" value="MBV0925990.1"/>
    <property type="molecule type" value="Genomic_DNA"/>
</dbReference>
<evidence type="ECO:0000256" key="2">
    <source>
        <dbReference type="ARBA" id="ARBA00022475"/>
    </source>
</evidence>
<evidence type="ECO:0000256" key="6">
    <source>
        <dbReference type="SAM" id="Phobius"/>
    </source>
</evidence>
<evidence type="ECO:0000256" key="5">
    <source>
        <dbReference type="ARBA" id="ARBA00023136"/>
    </source>
</evidence>
<keyword evidence="2" id="KW-1003">Cell membrane</keyword>
<evidence type="ECO:0000313" key="9">
    <source>
        <dbReference type="Proteomes" id="UP000766550"/>
    </source>
</evidence>
<evidence type="ECO:0000256" key="4">
    <source>
        <dbReference type="ARBA" id="ARBA00022989"/>
    </source>
</evidence>
<dbReference type="InterPro" id="IPR005115">
    <property type="entry name" value="Gly_transporter"/>
</dbReference>
<accession>A0A8J8CA02</accession>
<dbReference type="GO" id="GO:0005886">
    <property type="term" value="C:plasma membrane"/>
    <property type="evidence" value="ECO:0007669"/>
    <property type="project" value="UniProtKB-SubCell"/>
</dbReference>
<name>A0A8J8CA02_9EURY</name>
<protein>
    <submittedName>
        <fullName evidence="8">Trimeric intracellular cation channel family protein</fullName>
    </submittedName>
</protein>
<keyword evidence="9" id="KW-1185">Reference proteome</keyword>
<dbReference type="AlphaFoldDB" id="A0A8J8CA02"/>
<comment type="caution">
    <text evidence="8">The sequence shown here is derived from an EMBL/GenBank/DDBJ whole genome shotgun (WGS) entry which is preliminary data.</text>
</comment>
<keyword evidence="5 6" id="KW-0472">Membrane</keyword>
<feature type="transmembrane region" description="Helical" evidence="6">
    <location>
        <begin position="92"/>
        <end position="113"/>
    </location>
</feature>
<dbReference type="Pfam" id="PF03458">
    <property type="entry name" value="Gly_transporter"/>
    <property type="match status" value="2"/>
</dbReference>
<evidence type="ECO:0000313" key="8">
    <source>
        <dbReference type="EMBL" id="MBV0925990.1"/>
    </source>
</evidence>
<keyword evidence="4 6" id="KW-1133">Transmembrane helix</keyword>
<feature type="domain" description="Glycine transporter" evidence="7">
    <location>
        <begin position="96"/>
        <end position="168"/>
    </location>
</feature>
<feature type="transmembrane region" description="Helical" evidence="6">
    <location>
        <begin position="149"/>
        <end position="168"/>
    </location>
</feature>
<dbReference type="PANTHER" id="PTHR30506">
    <property type="entry name" value="INNER MEMBRANE PROTEIN"/>
    <property type="match status" value="1"/>
</dbReference>
<evidence type="ECO:0000256" key="1">
    <source>
        <dbReference type="ARBA" id="ARBA00004651"/>
    </source>
</evidence>
<feature type="transmembrane region" description="Helical" evidence="6">
    <location>
        <begin position="68"/>
        <end position="85"/>
    </location>
</feature>
<feature type="transmembrane region" description="Helical" evidence="6">
    <location>
        <begin position="6"/>
        <end position="23"/>
    </location>
</feature>
<evidence type="ECO:0000256" key="3">
    <source>
        <dbReference type="ARBA" id="ARBA00022692"/>
    </source>
</evidence>